<protein>
    <submittedName>
        <fullName evidence="1">Uncharacterized protein</fullName>
    </submittedName>
</protein>
<evidence type="ECO:0000313" key="2">
    <source>
        <dbReference type="Proteomes" id="UP001279734"/>
    </source>
</evidence>
<accession>A0AAD3XWY9</accession>
<proteinExistence type="predicted"/>
<dbReference type="AlphaFoldDB" id="A0AAD3XWY9"/>
<dbReference type="Proteomes" id="UP001279734">
    <property type="component" value="Unassembled WGS sequence"/>
</dbReference>
<keyword evidence="2" id="KW-1185">Reference proteome</keyword>
<gene>
    <name evidence="1" type="ORF">Nepgr_021027</name>
</gene>
<comment type="caution">
    <text evidence="1">The sequence shown here is derived from an EMBL/GenBank/DDBJ whole genome shotgun (WGS) entry which is preliminary data.</text>
</comment>
<reference evidence="1" key="1">
    <citation type="submission" date="2023-05" db="EMBL/GenBank/DDBJ databases">
        <title>Nepenthes gracilis genome sequencing.</title>
        <authorList>
            <person name="Fukushima K."/>
        </authorList>
    </citation>
    <scope>NUCLEOTIDE SEQUENCE</scope>
    <source>
        <strain evidence="1">SING2019-196</strain>
    </source>
</reference>
<sequence length="99" mass="10896">MSIGPIVTEATQICPMKKQQCKEDIFGTTNKLHIPPKIKLSWNFCSSISTGGNTRLNQKPNAPYIVLINTTAKSAKIYPIPVLQHPEAFATPWQTGTAE</sequence>
<dbReference type="EMBL" id="BSYO01000020">
    <property type="protein sequence ID" value="GMH19186.1"/>
    <property type="molecule type" value="Genomic_DNA"/>
</dbReference>
<evidence type="ECO:0000313" key="1">
    <source>
        <dbReference type="EMBL" id="GMH19186.1"/>
    </source>
</evidence>
<name>A0AAD3XWY9_NEPGR</name>
<organism evidence="1 2">
    <name type="scientific">Nepenthes gracilis</name>
    <name type="common">Slender pitcher plant</name>
    <dbReference type="NCBI Taxonomy" id="150966"/>
    <lineage>
        <taxon>Eukaryota</taxon>
        <taxon>Viridiplantae</taxon>
        <taxon>Streptophyta</taxon>
        <taxon>Embryophyta</taxon>
        <taxon>Tracheophyta</taxon>
        <taxon>Spermatophyta</taxon>
        <taxon>Magnoliopsida</taxon>
        <taxon>eudicotyledons</taxon>
        <taxon>Gunneridae</taxon>
        <taxon>Pentapetalae</taxon>
        <taxon>Caryophyllales</taxon>
        <taxon>Nepenthaceae</taxon>
        <taxon>Nepenthes</taxon>
    </lineage>
</organism>